<keyword evidence="2" id="KW-0560">Oxidoreductase</keyword>
<dbReference type="InterPro" id="IPR002347">
    <property type="entry name" value="SDR_fam"/>
</dbReference>
<dbReference type="PRINTS" id="PR00080">
    <property type="entry name" value="SDRFAMILY"/>
</dbReference>
<evidence type="ECO:0000256" key="2">
    <source>
        <dbReference type="ARBA" id="ARBA00023002"/>
    </source>
</evidence>
<dbReference type="PANTHER" id="PTHR43899">
    <property type="entry name" value="RH59310P"/>
    <property type="match status" value="1"/>
</dbReference>
<evidence type="ECO:0000313" key="5">
    <source>
        <dbReference type="Proteomes" id="UP000323664"/>
    </source>
</evidence>
<dbReference type="EMBL" id="RIAS01000004">
    <property type="protein sequence ID" value="KAA8784064.1"/>
    <property type="molecule type" value="Genomic_DNA"/>
</dbReference>
<dbReference type="RefSeq" id="WP_123063932.1">
    <property type="nucleotide sequence ID" value="NZ_RIAS01000004.1"/>
</dbReference>
<dbReference type="InterPro" id="IPR051019">
    <property type="entry name" value="VLCFA-Steroid_DH"/>
</dbReference>
<dbReference type="InterPro" id="IPR036291">
    <property type="entry name" value="NAD(P)-bd_dom_sf"/>
</dbReference>
<proteinExistence type="inferred from homology"/>
<dbReference type="AlphaFoldDB" id="A0A5M9WR08"/>
<gene>
    <name evidence="4" type="ORF">EC604_09410</name>
</gene>
<dbReference type="PRINTS" id="PR00081">
    <property type="entry name" value="GDHRDH"/>
</dbReference>
<dbReference type="PIRSF" id="PIRSF000126">
    <property type="entry name" value="11-beta-HSD1"/>
    <property type="match status" value="1"/>
</dbReference>
<dbReference type="Gene3D" id="3.40.50.720">
    <property type="entry name" value="NAD(P)-binding Rossmann-like Domain"/>
    <property type="match status" value="1"/>
</dbReference>
<comment type="caution">
    <text evidence="4">The sequence shown here is derived from an EMBL/GenBank/DDBJ whole genome shotgun (WGS) entry which is preliminary data.</text>
</comment>
<dbReference type="PANTHER" id="PTHR43899:SF13">
    <property type="entry name" value="RH59310P"/>
    <property type="match status" value="1"/>
</dbReference>
<dbReference type="OrthoDB" id="9808814at2"/>
<name>A0A5M9WR08_PAEAM</name>
<sequence length="261" mass="29107">MIKQPHQWALITGASSGIGEVFALEMASRGNHVVLVARTESKLEQLAERIQRTYQVRAEVIVSDLSELDAPHKVYEECQKRGIQIDILINNAGFATHGYFEQVQGSRQQDEIMLNVLALTNMTHLFLPGMLQKENGAVINVSSTAAFQPDPYMAVYGATKAFVLSFTEALYEENRKRGVQFLALCPGSTETPFFDVVGANEASVGKRDTPEHVVEVAMRALEKGKPYAVPGARNYWTAQFSRLMPRKSMLRIVGSMLRPRF</sequence>
<dbReference type="Proteomes" id="UP000323664">
    <property type="component" value="Unassembled WGS sequence"/>
</dbReference>
<comment type="similarity">
    <text evidence="1 3">Belongs to the short-chain dehydrogenases/reductases (SDR) family.</text>
</comment>
<protein>
    <submittedName>
        <fullName evidence="4">SDR family oxidoreductase</fullName>
    </submittedName>
</protein>
<accession>A0A5M9WR08</accession>
<evidence type="ECO:0000256" key="1">
    <source>
        <dbReference type="ARBA" id="ARBA00006484"/>
    </source>
</evidence>
<evidence type="ECO:0000313" key="4">
    <source>
        <dbReference type="EMBL" id="KAA8784064.1"/>
    </source>
</evidence>
<organism evidence="4 5">
    <name type="scientific">Paenibacillus amylolyticus</name>
    <dbReference type="NCBI Taxonomy" id="1451"/>
    <lineage>
        <taxon>Bacteria</taxon>
        <taxon>Bacillati</taxon>
        <taxon>Bacillota</taxon>
        <taxon>Bacilli</taxon>
        <taxon>Bacillales</taxon>
        <taxon>Paenibacillaceae</taxon>
        <taxon>Paenibacillus</taxon>
    </lineage>
</organism>
<dbReference type="SUPFAM" id="SSF51735">
    <property type="entry name" value="NAD(P)-binding Rossmann-fold domains"/>
    <property type="match status" value="1"/>
</dbReference>
<reference evidence="4 5" key="1">
    <citation type="journal article" date="2019" name="J. Ind. Microbiol. Biotechnol.">
        <title>Paenibacillus amylolyticus 27C64 has a diverse set of carbohydrate-active enzymes and complete pectin deconstruction system.</title>
        <authorList>
            <person name="Keggi C."/>
            <person name="Doran-Peterson J."/>
        </authorList>
    </citation>
    <scope>NUCLEOTIDE SEQUENCE [LARGE SCALE GENOMIC DNA]</scope>
    <source>
        <strain evidence="4 5">27C64</strain>
    </source>
</reference>
<dbReference type="GO" id="GO:0016491">
    <property type="term" value="F:oxidoreductase activity"/>
    <property type="evidence" value="ECO:0007669"/>
    <property type="project" value="UniProtKB-KW"/>
</dbReference>
<dbReference type="Pfam" id="PF00106">
    <property type="entry name" value="adh_short"/>
    <property type="match status" value="1"/>
</dbReference>
<evidence type="ECO:0000256" key="3">
    <source>
        <dbReference type="RuleBase" id="RU000363"/>
    </source>
</evidence>